<evidence type="ECO:0000313" key="2">
    <source>
        <dbReference type="EMBL" id="RZB83314.1"/>
    </source>
</evidence>
<dbReference type="SUPFAM" id="SSF81383">
    <property type="entry name" value="F-box domain"/>
    <property type="match status" value="1"/>
</dbReference>
<accession>A0A445IBA4</accession>
<dbReference type="Gramene" id="XM_028334721.1">
    <property type="protein sequence ID" value="XP_028190522.1"/>
    <property type="gene ID" value="LOC114376552"/>
</dbReference>
<dbReference type="Gene3D" id="3.80.10.10">
    <property type="entry name" value="Ribonuclease Inhibitor"/>
    <property type="match status" value="1"/>
</dbReference>
<dbReference type="EMBL" id="QZWG01000011">
    <property type="protein sequence ID" value="RZB83314.1"/>
    <property type="molecule type" value="Genomic_DNA"/>
</dbReference>
<dbReference type="PANTHER" id="PTHR34145">
    <property type="entry name" value="OS02G0105600 PROTEIN"/>
    <property type="match status" value="1"/>
</dbReference>
<evidence type="ECO:0000313" key="3">
    <source>
        <dbReference type="Proteomes" id="UP000289340"/>
    </source>
</evidence>
<dbReference type="InterPro" id="IPR032675">
    <property type="entry name" value="LRR_dom_sf"/>
</dbReference>
<dbReference type="Pfam" id="PF23622">
    <property type="entry name" value="LRR_At1g61320_AtMIF1"/>
    <property type="match status" value="1"/>
</dbReference>
<name>A0A445IBA4_GLYSO</name>
<evidence type="ECO:0000259" key="1">
    <source>
        <dbReference type="Pfam" id="PF23622"/>
    </source>
</evidence>
<dbReference type="InterPro" id="IPR053772">
    <property type="entry name" value="At1g61320/At1g61330-like"/>
</dbReference>
<dbReference type="InterPro" id="IPR055357">
    <property type="entry name" value="LRR_At1g61320_AtMIF1"/>
</dbReference>
<dbReference type="AlphaFoldDB" id="A0A445IBA4"/>
<protein>
    <submittedName>
        <fullName evidence="2">F-box protein</fullName>
    </submittedName>
</protein>
<reference evidence="2 3" key="1">
    <citation type="submission" date="2018-09" db="EMBL/GenBank/DDBJ databases">
        <title>A high-quality reference genome of wild soybean provides a powerful tool to mine soybean genomes.</title>
        <authorList>
            <person name="Xie M."/>
            <person name="Chung C.Y.L."/>
            <person name="Li M.-W."/>
            <person name="Wong F.-L."/>
            <person name="Chan T.-F."/>
            <person name="Lam H.-M."/>
        </authorList>
    </citation>
    <scope>NUCLEOTIDE SEQUENCE [LARGE SCALE GENOMIC DNA]</scope>
    <source>
        <strain evidence="3">cv. W05</strain>
        <tissue evidence="2">Hypocotyl of etiolated seedlings</tissue>
    </source>
</reference>
<comment type="caution">
    <text evidence="2">The sequence shown here is derived from an EMBL/GenBank/DDBJ whole genome shotgun (WGS) entry which is preliminary data.</text>
</comment>
<keyword evidence="3" id="KW-1185">Reference proteome</keyword>
<dbReference type="InterPro" id="IPR036047">
    <property type="entry name" value="F-box-like_dom_sf"/>
</dbReference>
<dbReference type="SUPFAM" id="SSF52047">
    <property type="entry name" value="RNI-like"/>
    <property type="match status" value="1"/>
</dbReference>
<gene>
    <name evidence="2" type="ORF">D0Y65_032048</name>
</gene>
<sequence length="518" mass="59105">MVGTEAAEKMSVNEEKDLISTLPDSVLVSIISLLPCNEGVRTCVLSNRWKTMWKHVPHLSLDQSKMLKLLIRAYLRGLYLSTRLEMAYNRRRGDQEKDFEDLDEIAKAEVLIDSVLDSHVVSLESCTIRHLPESCASGKAVMWIEKLLKQNKVKKLSMERDDTDYLGSEESLPRVLRYHGRTLDLPFKIFSGFEALELKNYFLKTSPSSNDSCQVLTTLAFRNMSVKKDAWEGILSCCLCLENLTLENVTHDNCKLMREVTINSPRLKFLRICRMQMNGFKVSAVNLEVFEIDTVVCMPKRLLTFEIPKVHLLRSRSDLKIRGQYICWVGSKLLQSRNILHTSSQSHQGTTSSFAGIFENLATLCIDFDLKTVKNAITLFSALKACPKLQNLEINSEINDNAVDYYDQHDEDDAMEYYRRKEPCECIDQQLKTLSIMGFAGKKTEVEFLKYVITNGEVMKKITIWFVDDCSWIHAAETGCLLSFQTASPNLSIILNPGPFYMANVGGNFETWLSTLRE</sequence>
<dbReference type="Proteomes" id="UP000289340">
    <property type="component" value="Chromosome 11"/>
</dbReference>
<dbReference type="InterPro" id="IPR053781">
    <property type="entry name" value="F-box_AtFBL13-like"/>
</dbReference>
<organism evidence="2 3">
    <name type="scientific">Glycine soja</name>
    <name type="common">Wild soybean</name>
    <dbReference type="NCBI Taxonomy" id="3848"/>
    <lineage>
        <taxon>Eukaryota</taxon>
        <taxon>Viridiplantae</taxon>
        <taxon>Streptophyta</taxon>
        <taxon>Embryophyta</taxon>
        <taxon>Tracheophyta</taxon>
        <taxon>Spermatophyta</taxon>
        <taxon>Magnoliopsida</taxon>
        <taxon>eudicotyledons</taxon>
        <taxon>Gunneridae</taxon>
        <taxon>Pentapetalae</taxon>
        <taxon>rosids</taxon>
        <taxon>fabids</taxon>
        <taxon>Fabales</taxon>
        <taxon>Fabaceae</taxon>
        <taxon>Papilionoideae</taxon>
        <taxon>50 kb inversion clade</taxon>
        <taxon>NPAAA clade</taxon>
        <taxon>indigoferoid/millettioid clade</taxon>
        <taxon>Phaseoleae</taxon>
        <taxon>Glycine</taxon>
        <taxon>Glycine subgen. Soja</taxon>
    </lineage>
</organism>
<dbReference type="CDD" id="cd22160">
    <property type="entry name" value="F-box_AtFBL13-like"/>
    <property type="match status" value="1"/>
</dbReference>
<feature type="domain" description="At1g61320/AtMIF1 LRR" evidence="1">
    <location>
        <begin position="208"/>
        <end position="469"/>
    </location>
</feature>
<proteinExistence type="predicted"/>